<dbReference type="OrthoDB" id="27911at2759"/>
<dbReference type="UniPathway" id="UPA00988"/>
<dbReference type="InterPro" id="IPR001680">
    <property type="entry name" value="WD40_rpt"/>
</dbReference>
<dbReference type="GeneID" id="105430383"/>
<gene>
    <name evidence="13" type="primary">LOC105430383</name>
</gene>
<feature type="repeat" description="WD" evidence="11">
    <location>
        <begin position="205"/>
        <end position="242"/>
    </location>
</feature>
<evidence type="ECO:0000313" key="13">
    <source>
        <dbReference type="RefSeq" id="XP_011642231.1"/>
    </source>
</evidence>
<dbReference type="Gene3D" id="2.130.10.10">
    <property type="entry name" value="YVTN repeat-like/Quinoprotein amine dehydrogenase"/>
    <property type="match status" value="6"/>
</dbReference>
<keyword evidence="10" id="KW-0539">Nucleus</keyword>
<dbReference type="GO" id="GO:0002098">
    <property type="term" value="P:tRNA wobble uridine modification"/>
    <property type="evidence" value="ECO:0007669"/>
    <property type="project" value="InterPro"/>
</dbReference>
<keyword evidence="6" id="KW-0963">Cytoplasm</keyword>
<evidence type="ECO:0000256" key="8">
    <source>
        <dbReference type="ARBA" id="ARBA00022694"/>
    </source>
</evidence>
<dbReference type="PRINTS" id="PR00320">
    <property type="entry name" value="GPROTEINBRPT"/>
</dbReference>
<feature type="repeat" description="WD" evidence="11">
    <location>
        <begin position="377"/>
        <end position="407"/>
    </location>
</feature>
<dbReference type="AlphaFoldDB" id="A0A6I9XBL1"/>
<evidence type="ECO:0000256" key="3">
    <source>
        <dbReference type="ARBA" id="ARBA00005043"/>
    </source>
</evidence>
<keyword evidence="7 11" id="KW-0853">WD repeat</keyword>
<proteinExistence type="inferred from homology"/>
<dbReference type="SUPFAM" id="SSF50978">
    <property type="entry name" value="WD40 repeat-like"/>
    <property type="match status" value="3"/>
</dbReference>
<dbReference type="CTD" id="55250"/>
<dbReference type="GO" id="GO:0005634">
    <property type="term" value="C:nucleus"/>
    <property type="evidence" value="ECO:0007669"/>
    <property type="project" value="UniProtKB-SubCell"/>
</dbReference>
<evidence type="ECO:0000256" key="4">
    <source>
        <dbReference type="ARBA" id="ARBA00005881"/>
    </source>
</evidence>
<dbReference type="GO" id="GO:0033588">
    <property type="term" value="C:elongator holoenzyme complex"/>
    <property type="evidence" value="ECO:0007669"/>
    <property type="project" value="InterPro"/>
</dbReference>
<keyword evidence="8" id="KW-0819">tRNA processing</keyword>
<feature type="repeat" description="WD" evidence="11">
    <location>
        <begin position="48"/>
        <end position="94"/>
    </location>
</feature>
<dbReference type="Proteomes" id="UP000504615">
    <property type="component" value="Unplaced"/>
</dbReference>
<dbReference type="PROSITE" id="PS50294">
    <property type="entry name" value="WD_REPEATS_REGION"/>
    <property type="match status" value="2"/>
</dbReference>
<comment type="similarity">
    <text evidence="4">Belongs to the WD repeat ELP2 family.</text>
</comment>
<dbReference type="SMART" id="SM00320">
    <property type="entry name" value="WD40"/>
    <property type="match status" value="10"/>
</dbReference>
<reference evidence="13" key="1">
    <citation type="submission" date="2025-08" db="UniProtKB">
        <authorList>
            <consortium name="RefSeq"/>
        </authorList>
    </citation>
    <scope>IDENTIFICATION</scope>
</reference>
<evidence type="ECO:0000256" key="1">
    <source>
        <dbReference type="ARBA" id="ARBA00004123"/>
    </source>
</evidence>
<dbReference type="FunFam" id="2.130.10.10:FF:000400">
    <property type="entry name" value="Elongator acetyltransferase complex subunit 2"/>
    <property type="match status" value="1"/>
</dbReference>
<evidence type="ECO:0000256" key="5">
    <source>
        <dbReference type="ARBA" id="ARBA00020267"/>
    </source>
</evidence>
<organism evidence="12 13">
    <name type="scientific">Pogonomyrmex barbatus</name>
    <name type="common">red harvester ant</name>
    <dbReference type="NCBI Taxonomy" id="144034"/>
    <lineage>
        <taxon>Eukaryota</taxon>
        <taxon>Metazoa</taxon>
        <taxon>Ecdysozoa</taxon>
        <taxon>Arthropoda</taxon>
        <taxon>Hexapoda</taxon>
        <taxon>Insecta</taxon>
        <taxon>Pterygota</taxon>
        <taxon>Neoptera</taxon>
        <taxon>Endopterygota</taxon>
        <taxon>Hymenoptera</taxon>
        <taxon>Apocrita</taxon>
        <taxon>Aculeata</taxon>
        <taxon>Formicoidea</taxon>
        <taxon>Formicidae</taxon>
        <taxon>Myrmicinae</taxon>
        <taxon>Pogonomyrmex</taxon>
    </lineage>
</organism>
<dbReference type="InterPro" id="IPR037289">
    <property type="entry name" value="Elp2"/>
</dbReference>
<evidence type="ECO:0000256" key="11">
    <source>
        <dbReference type="PROSITE-ProRule" id="PRU00221"/>
    </source>
</evidence>
<dbReference type="KEGG" id="pbar:105430383"/>
<evidence type="ECO:0000256" key="10">
    <source>
        <dbReference type="ARBA" id="ARBA00023242"/>
    </source>
</evidence>
<dbReference type="GO" id="GO:0005737">
    <property type="term" value="C:cytoplasm"/>
    <property type="evidence" value="ECO:0007669"/>
    <property type="project" value="UniProtKB-SubCell"/>
</dbReference>
<sequence>MTSYIACSCNNAPYCADWGDNGLICFGACNAVAIYEPCARIGRITHTLHKHQREVTTVHWIKPGNGAPESELLSGSVDGTVNIWRRNSQNNEFQCTSTLNAGSKIIFAESLQLTNNNVPLALEKVLICTGAVSGEVKLWLREDTVEVQQIQPILFEKNLLPIYCRLTYLPNTTCILLALTLHDASVRLYTKSDVPESYFMKAQHLIGHESWVISMDFTQDNYGNLFLATGSHDNMIRLWKINKIIEEPQTDELRLKSYTFAVNDKQYNVTLESVLWGHENWIYGLHWQSMKGNNCETMRLLSCSMDKTMVIWEPRDIMNGIWSETVRVGKVGGNSQGFYGCKFSPDGSHILGYGYQGSFHVWKYSQEMDEWCPRPMPGGHFSQVVDLCWEPKGRFLITASSDQTVRIHAPWKDNNYMELWHEIARPQIHGYDMTCLTMLTPQTYASGADEKVVRIFTATITFRNQLKSLANVDDFESIQAYSASVPSLGLTNKAMNYEDMNDTDEDMKNFVTEKHVTENIYEPFTEEELIKKTLWPEVNKLYRHGYEIFCVAARYDGKLLATSAKSNNKEHAAILLWDTNTWMEIQNLVYHHLTVTQMEFSPDGKYLLSVSRDRNWSLFKNIDGYHKLIAASSNNDNPHSRIIWCCSWTQDSDYFATGSRDGKVAIWSTSTIENNVIPNIILDMHNQSVTALCFAPNCITQGSYLLAIGFETGHIEIRRINIYLDNTWSVLLKYDTSQAHHLTVKRLKFRPNDNQSRDTLQLASCSSDHSVKIYNIDLSSLLSSLSLLTL</sequence>
<evidence type="ECO:0000256" key="9">
    <source>
        <dbReference type="ARBA" id="ARBA00022737"/>
    </source>
</evidence>
<dbReference type="PANTHER" id="PTHR44111">
    <property type="entry name" value="ELONGATOR COMPLEX PROTEIN 2"/>
    <property type="match status" value="1"/>
</dbReference>
<dbReference type="PROSITE" id="PS50082">
    <property type="entry name" value="WD_REPEATS_2"/>
    <property type="match status" value="4"/>
</dbReference>
<evidence type="ECO:0000256" key="2">
    <source>
        <dbReference type="ARBA" id="ARBA00004496"/>
    </source>
</evidence>
<comment type="subcellular location">
    <subcellularLocation>
        <location evidence="2">Cytoplasm</location>
    </subcellularLocation>
    <subcellularLocation>
        <location evidence="1">Nucleus</location>
    </subcellularLocation>
</comment>
<evidence type="ECO:0000313" key="12">
    <source>
        <dbReference type="Proteomes" id="UP000504615"/>
    </source>
</evidence>
<comment type="pathway">
    <text evidence="3">tRNA modification; 5-methoxycarbonylmethyl-2-thiouridine-tRNA biosynthesis.</text>
</comment>
<feature type="repeat" description="WD" evidence="11">
    <location>
        <begin position="636"/>
        <end position="671"/>
    </location>
</feature>
<dbReference type="PANTHER" id="PTHR44111:SF1">
    <property type="entry name" value="ELONGATOR COMPLEX PROTEIN 2"/>
    <property type="match status" value="1"/>
</dbReference>
<evidence type="ECO:0000256" key="6">
    <source>
        <dbReference type="ARBA" id="ARBA00022490"/>
    </source>
</evidence>
<dbReference type="InterPro" id="IPR015943">
    <property type="entry name" value="WD40/YVTN_repeat-like_dom_sf"/>
</dbReference>
<protein>
    <recommendedName>
        <fullName evidence="5">Elongator complex protein 2</fullName>
    </recommendedName>
</protein>
<keyword evidence="9" id="KW-0677">Repeat</keyword>
<keyword evidence="12" id="KW-1185">Reference proteome</keyword>
<evidence type="ECO:0000256" key="7">
    <source>
        <dbReference type="ARBA" id="ARBA00022574"/>
    </source>
</evidence>
<dbReference type="InterPro" id="IPR020472">
    <property type="entry name" value="WD40_PAC1"/>
</dbReference>
<dbReference type="Pfam" id="PF00400">
    <property type="entry name" value="WD40"/>
    <property type="match status" value="7"/>
</dbReference>
<name>A0A6I9XBL1_9HYME</name>
<accession>A0A6I9XBL1</accession>
<dbReference type="InterPro" id="IPR036322">
    <property type="entry name" value="WD40_repeat_dom_sf"/>
</dbReference>
<dbReference type="RefSeq" id="XP_011642231.1">
    <property type="nucleotide sequence ID" value="XM_011643929.2"/>
</dbReference>